<keyword evidence="6" id="KW-1185">Reference proteome</keyword>
<keyword evidence="3" id="KW-0804">Transcription</keyword>
<dbReference type="InterPro" id="IPR046335">
    <property type="entry name" value="LacI/GalR-like_sensor"/>
</dbReference>
<sequence>MTLIDRHTRTVGLLLEDVSNPFSAAVQKTVENEAHAHGIRVLTASLSEDREQMMVALARRRADGLILTPAAPDQRHLSRFIGPIVFVERHAEGANADTIVSTNVAGAASATRHLIAQGHRRIAYLGNLRRLTTARDRYRGYLRALGGRAGPEVHDLRDAAAAERATVAVLRGPDPATAILAADNVITIGVVRALRRLGRQHRVAVVGFDDFPLADLLDPGVTVVSQDAARIGRTAAQTLFERMDGDKGPPREIRIPTTLIPRGSGEITV</sequence>
<evidence type="ECO:0000313" key="6">
    <source>
        <dbReference type="Proteomes" id="UP001602245"/>
    </source>
</evidence>
<dbReference type="SUPFAM" id="SSF53822">
    <property type="entry name" value="Periplasmic binding protein-like I"/>
    <property type="match status" value="1"/>
</dbReference>
<feature type="domain" description="Transcriptional regulator LacI/GalR-like sensor" evidence="4">
    <location>
        <begin position="112"/>
        <end position="264"/>
    </location>
</feature>
<dbReference type="PANTHER" id="PTHR30146">
    <property type="entry name" value="LACI-RELATED TRANSCRIPTIONAL REPRESSOR"/>
    <property type="match status" value="1"/>
</dbReference>
<proteinExistence type="predicted"/>
<protein>
    <submittedName>
        <fullName evidence="5">Substrate-binding domain-containing protein</fullName>
    </submittedName>
</protein>
<keyword evidence="1" id="KW-0805">Transcription regulation</keyword>
<evidence type="ECO:0000256" key="1">
    <source>
        <dbReference type="ARBA" id="ARBA00023015"/>
    </source>
</evidence>
<dbReference type="Gene3D" id="3.40.50.2300">
    <property type="match status" value="2"/>
</dbReference>
<dbReference type="Proteomes" id="UP001602245">
    <property type="component" value="Unassembled WGS sequence"/>
</dbReference>
<accession>A0ABW6WWR1</accession>
<dbReference type="InterPro" id="IPR028082">
    <property type="entry name" value="Peripla_BP_I"/>
</dbReference>
<dbReference type="RefSeq" id="WP_020516773.1">
    <property type="nucleotide sequence ID" value="NZ_JBIAZU010000013.1"/>
</dbReference>
<evidence type="ECO:0000259" key="4">
    <source>
        <dbReference type="Pfam" id="PF13377"/>
    </source>
</evidence>
<comment type="caution">
    <text evidence="5">The sequence shown here is derived from an EMBL/GenBank/DDBJ whole genome shotgun (WGS) entry which is preliminary data.</text>
</comment>
<gene>
    <name evidence="5" type="ORF">ACFY35_50390</name>
</gene>
<keyword evidence="2" id="KW-0238">DNA-binding</keyword>
<dbReference type="EMBL" id="JBIAZU010000013">
    <property type="protein sequence ID" value="MFF5297694.1"/>
    <property type="molecule type" value="Genomic_DNA"/>
</dbReference>
<reference evidence="5 6" key="1">
    <citation type="submission" date="2024-10" db="EMBL/GenBank/DDBJ databases">
        <title>The Natural Products Discovery Center: Release of the First 8490 Sequenced Strains for Exploring Actinobacteria Biosynthetic Diversity.</title>
        <authorList>
            <person name="Kalkreuter E."/>
            <person name="Kautsar S.A."/>
            <person name="Yang D."/>
            <person name="Bader C.D."/>
            <person name="Teijaro C.N."/>
            <person name="Fluegel L."/>
            <person name="Davis C.M."/>
            <person name="Simpson J.R."/>
            <person name="Lauterbach L."/>
            <person name="Steele A.D."/>
            <person name="Gui C."/>
            <person name="Meng S."/>
            <person name="Li G."/>
            <person name="Viehrig K."/>
            <person name="Ye F."/>
            <person name="Su P."/>
            <person name="Kiefer A.F."/>
            <person name="Nichols A."/>
            <person name="Cepeda A.J."/>
            <person name="Yan W."/>
            <person name="Fan B."/>
            <person name="Jiang Y."/>
            <person name="Adhikari A."/>
            <person name="Zheng C.-J."/>
            <person name="Schuster L."/>
            <person name="Cowan T.M."/>
            <person name="Smanski M.J."/>
            <person name="Chevrette M.G."/>
            <person name="De Carvalho L.P.S."/>
            <person name="Shen B."/>
        </authorList>
    </citation>
    <scope>NUCLEOTIDE SEQUENCE [LARGE SCALE GENOMIC DNA]</scope>
    <source>
        <strain evidence="5 6">NPDC000087</strain>
    </source>
</reference>
<dbReference type="PANTHER" id="PTHR30146:SF109">
    <property type="entry name" value="HTH-TYPE TRANSCRIPTIONAL REGULATOR GALS"/>
    <property type="match status" value="1"/>
</dbReference>
<name>A0ABW6WWR1_9ACTN</name>
<dbReference type="Pfam" id="PF13377">
    <property type="entry name" value="Peripla_BP_3"/>
    <property type="match status" value="1"/>
</dbReference>
<evidence type="ECO:0000256" key="2">
    <source>
        <dbReference type="ARBA" id="ARBA00023125"/>
    </source>
</evidence>
<dbReference type="CDD" id="cd06267">
    <property type="entry name" value="PBP1_LacI_sugar_binding-like"/>
    <property type="match status" value="1"/>
</dbReference>
<organism evidence="5 6">
    <name type="scientific">Paractinoplanes globisporus</name>
    <dbReference type="NCBI Taxonomy" id="113565"/>
    <lineage>
        <taxon>Bacteria</taxon>
        <taxon>Bacillati</taxon>
        <taxon>Actinomycetota</taxon>
        <taxon>Actinomycetes</taxon>
        <taxon>Micromonosporales</taxon>
        <taxon>Micromonosporaceae</taxon>
        <taxon>Paractinoplanes</taxon>
    </lineage>
</organism>
<evidence type="ECO:0000256" key="3">
    <source>
        <dbReference type="ARBA" id="ARBA00023163"/>
    </source>
</evidence>
<evidence type="ECO:0000313" key="5">
    <source>
        <dbReference type="EMBL" id="MFF5297694.1"/>
    </source>
</evidence>